<evidence type="ECO:0000256" key="3">
    <source>
        <dbReference type="ARBA" id="ARBA00012560"/>
    </source>
</evidence>
<dbReference type="KEGG" id="ehl:EHLA_0195"/>
<keyword evidence="6 10" id="KW-0808">Transferase</keyword>
<dbReference type="InterPro" id="IPR003385">
    <property type="entry name" value="Glyco_hydro_77"/>
</dbReference>
<protein>
    <recommendedName>
        <fullName evidence="4 10">4-alpha-glucanotransferase</fullName>
        <ecNumber evidence="3 10">2.4.1.25</ecNumber>
    </recommendedName>
    <alternativeName>
        <fullName evidence="8 10">Amylomaltase</fullName>
    </alternativeName>
    <alternativeName>
        <fullName evidence="9 10">Disproportionating enzyme</fullName>
    </alternativeName>
</protein>
<dbReference type="PANTHER" id="PTHR32438">
    <property type="entry name" value="4-ALPHA-GLUCANOTRANSFERASE DPE1, CHLOROPLASTIC/AMYLOPLASTIC"/>
    <property type="match status" value="1"/>
</dbReference>
<dbReference type="NCBIfam" id="NF011080">
    <property type="entry name" value="PRK14508.1-3"/>
    <property type="match status" value="1"/>
</dbReference>
<keyword evidence="5 10" id="KW-0328">Glycosyltransferase</keyword>
<evidence type="ECO:0000256" key="1">
    <source>
        <dbReference type="ARBA" id="ARBA00000439"/>
    </source>
</evidence>
<dbReference type="SUPFAM" id="SSF51445">
    <property type="entry name" value="(Trans)glycosidases"/>
    <property type="match status" value="1"/>
</dbReference>
<dbReference type="EC" id="2.4.1.25" evidence="3 10"/>
<evidence type="ECO:0000256" key="8">
    <source>
        <dbReference type="ARBA" id="ARBA00031423"/>
    </source>
</evidence>
<dbReference type="Pfam" id="PF02446">
    <property type="entry name" value="Glyco_hydro_77"/>
    <property type="match status" value="1"/>
</dbReference>
<dbReference type="GO" id="GO:0004134">
    <property type="term" value="F:4-alpha-glucanotransferase activity"/>
    <property type="evidence" value="ECO:0007669"/>
    <property type="project" value="UniProtKB-EC"/>
</dbReference>
<evidence type="ECO:0000256" key="6">
    <source>
        <dbReference type="ARBA" id="ARBA00022679"/>
    </source>
</evidence>
<evidence type="ECO:0000256" key="9">
    <source>
        <dbReference type="ARBA" id="ARBA00031501"/>
    </source>
</evidence>
<evidence type="ECO:0000313" key="12">
    <source>
        <dbReference type="Proteomes" id="UP000217549"/>
    </source>
</evidence>
<dbReference type="AlphaFoldDB" id="A0A285PMV5"/>
<reference evidence="12" key="1">
    <citation type="submission" date="2017-09" db="EMBL/GenBank/DDBJ databases">
        <authorList>
            <person name="Shetty A S."/>
        </authorList>
    </citation>
    <scope>NUCLEOTIDE SEQUENCE [LARGE SCALE GENOMIC DNA]</scope>
</reference>
<proteinExistence type="inferred from homology"/>
<evidence type="ECO:0000256" key="5">
    <source>
        <dbReference type="ARBA" id="ARBA00022676"/>
    </source>
</evidence>
<comment type="catalytic activity">
    <reaction evidence="1 10">
        <text>Transfers a segment of a (1-&gt;4)-alpha-D-glucan to a new position in an acceptor, which may be glucose or a (1-&gt;4)-alpha-D-glucan.</text>
        <dbReference type="EC" id="2.4.1.25"/>
    </reaction>
</comment>
<dbReference type="PANTHER" id="PTHR32438:SF5">
    <property type="entry name" value="4-ALPHA-GLUCANOTRANSFERASE DPE1, CHLOROPLASTIC_AMYLOPLASTIC"/>
    <property type="match status" value="1"/>
</dbReference>
<dbReference type="InterPro" id="IPR017853">
    <property type="entry name" value="GH"/>
</dbReference>
<sequence length="502" mass="58579">MKRSAGILLSVSSLPSKYGIGCFSEAAYKFVDWLKEAGQTYWQILPLGPTSYGDSPYQSFSTFAGNPYFISLEEFVNQGLLTREECNAADFESNIDKVDYEKLYKSRYALLHKAYEKCDVEKNADFLEFCRKNEWIEDYALFMAIKDKCKGTAWAEWEEDIRLRKTDALKKYSDKLRYEVNYYKFLQYNFYTQWEKLKKYANEKGIQIIGDIPIYVAFDSADTWAHPELFQFDEENIPCAVAGCPPDGFSATGQLWGNPLYKWDYHKKTGYEWWISRMKHCFELYDVVRIDHFRGFDEYYSIPYGNETAIGGHWEKGPGIELFRAIEKALGKKDVIVEDLGFMTNSVRQLVKESGFPNMKVLEFAFDARDIGGGSEYLPHTYDENCVAYTGTHDNQTVKSWFETITDEERQMVRDYLCDTYTPDEKIYKPFIGTLMRSKANVCIIPMQDYLGYGDECRMNTPSTVGENWRWRMKETDMSEALKAEICRITTLCGRRHIFDRT</sequence>
<evidence type="ECO:0000256" key="7">
    <source>
        <dbReference type="ARBA" id="ARBA00023277"/>
    </source>
</evidence>
<evidence type="ECO:0000256" key="2">
    <source>
        <dbReference type="ARBA" id="ARBA00005684"/>
    </source>
</evidence>
<evidence type="ECO:0000256" key="10">
    <source>
        <dbReference type="RuleBase" id="RU361207"/>
    </source>
</evidence>
<keyword evidence="12" id="KW-1185">Reference proteome</keyword>
<dbReference type="EMBL" id="LT907978">
    <property type="protein sequence ID" value="SOB70963.1"/>
    <property type="molecule type" value="Genomic_DNA"/>
</dbReference>
<accession>A0A285PMV5</accession>
<evidence type="ECO:0000313" key="11">
    <source>
        <dbReference type="EMBL" id="SOB70963.1"/>
    </source>
</evidence>
<name>A0A285PMV5_9FIRM</name>
<dbReference type="RefSeq" id="WP_096238975.1">
    <property type="nucleotide sequence ID" value="NZ_LT907978.1"/>
</dbReference>
<dbReference type="Proteomes" id="UP000217549">
    <property type="component" value="Chromosome I"/>
</dbReference>
<evidence type="ECO:0000256" key="4">
    <source>
        <dbReference type="ARBA" id="ARBA00020295"/>
    </source>
</evidence>
<dbReference type="GO" id="GO:0005975">
    <property type="term" value="P:carbohydrate metabolic process"/>
    <property type="evidence" value="ECO:0007669"/>
    <property type="project" value="InterPro"/>
</dbReference>
<gene>
    <name evidence="11" type="ORF">EHLA_0195</name>
</gene>
<comment type="similarity">
    <text evidence="2 10">Belongs to the disproportionating enzyme family.</text>
</comment>
<dbReference type="NCBIfam" id="TIGR00217">
    <property type="entry name" value="malQ"/>
    <property type="match status" value="1"/>
</dbReference>
<organism evidence="11 12">
    <name type="scientific">Anaerobutyricum hallii</name>
    <dbReference type="NCBI Taxonomy" id="39488"/>
    <lineage>
        <taxon>Bacteria</taxon>
        <taxon>Bacillati</taxon>
        <taxon>Bacillota</taxon>
        <taxon>Clostridia</taxon>
        <taxon>Lachnospirales</taxon>
        <taxon>Lachnospiraceae</taxon>
        <taxon>Anaerobutyricum</taxon>
    </lineage>
</organism>
<dbReference type="Gene3D" id="3.20.20.80">
    <property type="entry name" value="Glycosidases"/>
    <property type="match status" value="1"/>
</dbReference>
<keyword evidence="7 10" id="KW-0119">Carbohydrate metabolism</keyword>